<sequence>MTMLALVSIAVSTLLLIALCAGDPKRRRAARAGSEGQGTATRRLLAAAACLPGLLCVLLGDPAAFLIWLGGCGAAGWLVTLWFGQRHAGRSGG</sequence>
<keyword evidence="1" id="KW-0812">Transmembrane</keyword>
<dbReference type="Proteomes" id="UP000318681">
    <property type="component" value="Unassembled WGS sequence"/>
</dbReference>
<reference evidence="2 3" key="1">
    <citation type="submission" date="2019-07" db="EMBL/GenBank/DDBJ databases">
        <title>Sphingomonas solaris sp. nov., isolated from a solar panel from Boston, Massachusetts.</title>
        <authorList>
            <person name="Tanner K."/>
            <person name="Pascual J."/>
            <person name="Mancuso C."/>
            <person name="Pereto J."/>
            <person name="Khalil A."/>
            <person name="Vilanova C."/>
        </authorList>
    </citation>
    <scope>NUCLEOTIDE SEQUENCE [LARGE SCALE GENOMIC DNA]</scope>
    <source>
        <strain evidence="2 3">R4DWN</strain>
    </source>
</reference>
<proteinExistence type="predicted"/>
<evidence type="ECO:0000256" key="1">
    <source>
        <dbReference type="SAM" id="Phobius"/>
    </source>
</evidence>
<keyword evidence="1" id="KW-1133">Transmembrane helix</keyword>
<feature type="transmembrane region" description="Helical" evidence="1">
    <location>
        <begin position="44"/>
        <end position="60"/>
    </location>
</feature>
<evidence type="ECO:0008006" key="4">
    <source>
        <dbReference type="Google" id="ProtNLM"/>
    </source>
</evidence>
<feature type="transmembrane region" description="Helical" evidence="1">
    <location>
        <begin position="65"/>
        <end position="84"/>
    </location>
</feature>
<organism evidence="2 3">
    <name type="scientific">Alterirhizorhabdus solaris</name>
    <dbReference type="NCBI Taxonomy" id="2529389"/>
    <lineage>
        <taxon>Bacteria</taxon>
        <taxon>Pseudomonadati</taxon>
        <taxon>Pseudomonadota</taxon>
        <taxon>Alphaproteobacteria</taxon>
        <taxon>Sphingomonadales</taxon>
        <taxon>Rhizorhabdaceae</taxon>
        <taxon>Alterirhizorhabdus</taxon>
    </lineage>
</organism>
<keyword evidence="1" id="KW-0472">Membrane</keyword>
<dbReference type="AlphaFoldDB" id="A0A558QXQ0"/>
<evidence type="ECO:0000313" key="2">
    <source>
        <dbReference type="EMBL" id="TVV71943.1"/>
    </source>
</evidence>
<gene>
    <name evidence="2" type="ORF">FOY91_15800</name>
</gene>
<keyword evidence="3" id="KW-1185">Reference proteome</keyword>
<protein>
    <recommendedName>
        <fullName evidence="4">DUF3325 domain-containing protein</fullName>
    </recommendedName>
</protein>
<accession>A0A558QXQ0</accession>
<name>A0A558QXQ0_9SPHN</name>
<evidence type="ECO:0000313" key="3">
    <source>
        <dbReference type="Proteomes" id="UP000318681"/>
    </source>
</evidence>
<dbReference type="EMBL" id="VNIM01000076">
    <property type="protein sequence ID" value="TVV71943.1"/>
    <property type="molecule type" value="Genomic_DNA"/>
</dbReference>
<dbReference type="OrthoDB" id="7477664at2"/>
<comment type="caution">
    <text evidence="2">The sequence shown here is derived from an EMBL/GenBank/DDBJ whole genome shotgun (WGS) entry which is preliminary data.</text>
</comment>